<dbReference type="RefSeq" id="WP_206640390.1">
    <property type="nucleotide sequence ID" value="NZ_CAMIQS010000011.1"/>
</dbReference>
<reference evidence="5 6" key="1">
    <citation type="submission" date="2018-06" db="EMBL/GenBank/DDBJ databases">
        <authorList>
            <consortium name="Pathogen Informatics"/>
            <person name="Doyle S."/>
        </authorList>
    </citation>
    <scope>NUCLEOTIDE SEQUENCE [LARGE SCALE GENOMIC DNA]</scope>
    <source>
        <strain evidence="5 6">NCTC10211</strain>
    </source>
</reference>
<evidence type="ECO:0000256" key="2">
    <source>
        <dbReference type="ARBA" id="ARBA00022747"/>
    </source>
</evidence>
<accession>A0A379Y2E2</accession>
<protein>
    <submittedName>
        <fullName evidence="5">EcoKI restriction-modification system protein HsdS</fullName>
    </submittedName>
</protein>
<sequence length="379" mass="42960">MSWQMISLGDLVDIKGGGTPEKSNSEYWNGEIPWASVKDFKKNTIDSTIDSITHLGLKNSATNIIAAGNILIPTRMALGKVAINTIDVAINQDIKALLIKDHDVIDREYLFGWLQSQSGFIENEGKGATVKGITLPFLRGLKVPVPPMKEQKRIATILGRVNTVIRKRKKVIELINTLIRSTFSTMYGNPIKNPKKWPVHLMGDIIEFKGGNQPPKSDFIFEAQQGYIRLVQIRDFKSDKYATYIPQEKAKRIFEVDDVMIARYGPPVFQILRGLSGSYNVALMKASPKENIRKGFIFYLLQLPEYHDVVVKNSERTAGQTGVNLELLNNFNVPLPPLYYQDEILARLAKIEKIKEKIEISSNYLETQFLSLQKRLMDF</sequence>
<evidence type="ECO:0000313" key="5">
    <source>
        <dbReference type="EMBL" id="SUI39929.1"/>
    </source>
</evidence>
<dbReference type="InterPro" id="IPR000055">
    <property type="entry name" value="Restrct_endonuc_typeI_TRD"/>
</dbReference>
<dbReference type="REBASE" id="416786">
    <property type="entry name" value="S.Sma10211I"/>
</dbReference>
<dbReference type="CDD" id="cd17285">
    <property type="entry name" value="RMtype1_S_Csp16704I_TRD2-CR2_like"/>
    <property type="match status" value="1"/>
</dbReference>
<dbReference type="AlphaFoldDB" id="A0A379Y2E2"/>
<evidence type="ECO:0000256" key="1">
    <source>
        <dbReference type="ARBA" id="ARBA00010923"/>
    </source>
</evidence>
<comment type="similarity">
    <text evidence="1">Belongs to the type-I restriction system S methylase family.</text>
</comment>
<feature type="domain" description="Type I restriction modification DNA specificity" evidence="4">
    <location>
        <begin position="3"/>
        <end position="173"/>
    </location>
</feature>
<dbReference type="Gene3D" id="3.90.220.20">
    <property type="entry name" value="DNA methylase specificity domains"/>
    <property type="match status" value="2"/>
</dbReference>
<dbReference type="Pfam" id="PF01420">
    <property type="entry name" value="Methylase_S"/>
    <property type="match status" value="2"/>
</dbReference>
<gene>
    <name evidence="5" type="ORF">NCTC10211_00512</name>
</gene>
<dbReference type="PANTHER" id="PTHR30408">
    <property type="entry name" value="TYPE-1 RESTRICTION ENZYME ECOKI SPECIFICITY PROTEIN"/>
    <property type="match status" value="1"/>
</dbReference>
<dbReference type="Proteomes" id="UP000254765">
    <property type="component" value="Unassembled WGS sequence"/>
</dbReference>
<name>A0A379Y2E2_SERMA</name>
<dbReference type="GO" id="GO:0009307">
    <property type="term" value="P:DNA restriction-modification system"/>
    <property type="evidence" value="ECO:0007669"/>
    <property type="project" value="UniProtKB-KW"/>
</dbReference>
<dbReference type="SUPFAM" id="SSF116734">
    <property type="entry name" value="DNA methylase specificity domain"/>
    <property type="match status" value="2"/>
</dbReference>
<organism evidence="5 6">
    <name type="scientific">Serratia marcescens</name>
    <dbReference type="NCBI Taxonomy" id="615"/>
    <lineage>
        <taxon>Bacteria</taxon>
        <taxon>Pseudomonadati</taxon>
        <taxon>Pseudomonadota</taxon>
        <taxon>Gammaproteobacteria</taxon>
        <taxon>Enterobacterales</taxon>
        <taxon>Yersiniaceae</taxon>
        <taxon>Serratia</taxon>
    </lineage>
</organism>
<dbReference type="InterPro" id="IPR052021">
    <property type="entry name" value="Type-I_RS_S_subunit"/>
</dbReference>
<dbReference type="EMBL" id="UGYK01000002">
    <property type="protein sequence ID" value="SUI39929.1"/>
    <property type="molecule type" value="Genomic_DNA"/>
</dbReference>
<feature type="domain" description="Type I restriction modification DNA specificity" evidence="4">
    <location>
        <begin position="194"/>
        <end position="358"/>
    </location>
</feature>
<dbReference type="InterPro" id="IPR044946">
    <property type="entry name" value="Restrct_endonuc_typeI_TRD_sf"/>
</dbReference>
<dbReference type="PANTHER" id="PTHR30408:SF12">
    <property type="entry name" value="TYPE I RESTRICTION ENZYME MJAVIII SPECIFICITY SUBUNIT"/>
    <property type="match status" value="1"/>
</dbReference>
<evidence type="ECO:0000313" key="6">
    <source>
        <dbReference type="Proteomes" id="UP000254765"/>
    </source>
</evidence>
<evidence type="ECO:0000259" key="4">
    <source>
        <dbReference type="Pfam" id="PF01420"/>
    </source>
</evidence>
<dbReference type="GO" id="GO:0003677">
    <property type="term" value="F:DNA binding"/>
    <property type="evidence" value="ECO:0007669"/>
    <property type="project" value="UniProtKB-KW"/>
</dbReference>
<keyword evidence="2" id="KW-0680">Restriction system</keyword>
<evidence type="ECO:0000256" key="3">
    <source>
        <dbReference type="ARBA" id="ARBA00023125"/>
    </source>
</evidence>
<proteinExistence type="inferred from homology"/>
<keyword evidence="3" id="KW-0238">DNA-binding</keyword>